<dbReference type="AlphaFoldDB" id="A0A0B1P3X9"/>
<feature type="region of interest" description="Disordered" evidence="1">
    <location>
        <begin position="196"/>
        <end position="215"/>
    </location>
</feature>
<dbReference type="HOGENOM" id="CLU_018153_5_0_1"/>
<protein>
    <submittedName>
        <fullName evidence="2">Putative eka-like protein</fullName>
    </submittedName>
</protein>
<sequence length="215" mass="24048">MNTDTDVPALPTDTRPTLPPPPAPAPSASFSLPNSTPLNFTSVNECNTQSTRHTLTPVAPSKRAAQNTFTNQASQPLDDDSSQMYSYLPKDIREIIEQRRRRERALHVRLSICLSVISNIESTLLVYKNDMEKEEADLVRNYLQQAIELLAASDNAPKSPPIPHQTKPLKSKSFSQGKDIIKNKALNLSSTTLKSHKESQYRKSIPEDHFDVNKI</sequence>
<gene>
    <name evidence="2" type="ORF">EV44_g4295</name>
</gene>
<organism evidence="2 3">
    <name type="scientific">Uncinula necator</name>
    <name type="common">Grape powdery mildew</name>
    <dbReference type="NCBI Taxonomy" id="52586"/>
    <lineage>
        <taxon>Eukaryota</taxon>
        <taxon>Fungi</taxon>
        <taxon>Dikarya</taxon>
        <taxon>Ascomycota</taxon>
        <taxon>Pezizomycotina</taxon>
        <taxon>Leotiomycetes</taxon>
        <taxon>Erysiphales</taxon>
        <taxon>Erysiphaceae</taxon>
        <taxon>Erysiphe</taxon>
    </lineage>
</organism>
<dbReference type="OMA" id="EHTNTRR"/>
<dbReference type="EMBL" id="JNVN01001478">
    <property type="protein sequence ID" value="KHJ33377.1"/>
    <property type="molecule type" value="Genomic_DNA"/>
</dbReference>
<name>A0A0B1P3X9_UNCNE</name>
<evidence type="ECO:0000313" key="2">
    <source>
        <dbReference type="EMBL" id="KHJ33377.1"/>
    </source>
</evidence>
<accession>A0A0B1P3X9</accession>
<feature type="region of interest" description="Disordered" evidence="1">
    <location>
        <begin position="1"/>
        <end position="37"/>
    </location>
</feature>
<dbReference type="Proteomes" id="UP000030854">
    <property type="component" value="Unassembled WGS sequence"/>
</dbReference>
<evidence type="ECO:0000313" key="3">
    <source>
        <dbReference type="Proteomes" id="UP000030854"/>
    </source>
</evidence>
<reference evidence="2 3" key="1">
    <citation type="journal article" date="2014" name="BMC Genomics">
        <title>Adaptive genomic structural variation in the grape powdery mildew pathogen, Erysiphe necator.</title>
        <authorList>
            <person name="Jones L."/>
            <person name="Riaz S."/>
            <person name="Morales-Cruz A."/>
            <person name="Amrine K.C."/>
            <person name="McGuire B."/>
            <person name="Gubler W.D."/>
            <person name="Walker M.A."/>
            <person name="Cantu D."/>
        </authorList>
    </citation>
    <scope>NUCLEOTIDE SEQUENCE [LARGE SCALE GENOMIC DNA]</scope>
    <source>
        <strain evidence="3">c</strain>
    </source>
</reference>
<evidence type="ECO:0000256" key="1">
    <source>
        <dbReference type="SAM" id="MobiDB-lite"/>
    </source>
</evidence>
<feature type="region of interest" description="Disordered" evidence="1">
    <location>
        <begin position="154"/>
        <end position="174"/>
    </location>
</feature>
<proteinExistence type="predicted"/>
<comment type="caution">
    <text evidence="2">The sequence shown here is derived from an EMBL/GenBank/DDBJ whole genome shotgun (WGS) entry which is preliminary data.</text>
</comment>
<keyword evidence="3" id="KW-1185">Reference proteome</keyword>